<protein>
    <recommendedName>
        <fullName evidence="4">Fimbrillin-like</fullName>
    </recommendedName>
</protein>
<dbReference type="AlphaFoldDB" id="A0A1H3ZV84"/>
<feature type="chain" id="PRO_5010220037" description="Fimbrillin-like" evidence="1">
    <location>
        <begin position="21"/>
        <end position="361"/>
    </location>
</feature>
<name>A0A1H3ZV84_XYLRU</name>
<evidence type="ECO:0000313" key="2">
    <source>
        <dbReference type="EMBL" id="SEA27555.1"/>
    </source>
</evidence>
<evidence type="ECO:0008006" key="4">
    <source>
        <dbReference type="Google" id="ProtNLM"/>
    </source>
</evidence>
<gene>
    <name evidence="2" type="ORF">SAMN05216462_0938</name>
</gene>
<proteinExistence type="predicted"/>
<reference evidence="2 3" key="1">
    <citation type="submission" date="2016-10" db="EMBL/GenBank/DDBJ databases">
        <authorList>
            <person name="de Groot N.N."/>
        </authorList>
    </citation>
    <scope>NUCLEOTIDE SEQUENCE [LARGE SCALE GENOMIC DNA]</scope>
    <source>
        <strain evidence="2 3">D31d</strain>
    </source>
</reference>
<dbReference type="Proteomes" id="UP000182257">
    <property type="component" value="Unassembled WGS sequence"/>
</dbReference>
<dbReference type="EMBL" id="FNRF01000002">
    <property type="protein sequence ID" value="SEA27555.1"/>
    <property type="molecule type" value="Genomic_DNA"/>
</dbReference>
<accession>A0A1H3ZV84</accession>
<organism evidence="2 3">
    <name type="scientific">Xylanibacter ruminicola</name>
    <name type="common">Prevotella ruminicola</name>
    <dbReference type="NCBI Taxonomy" id="839"/>
    <lineage>
        <taxon>Bacteria</taxon>
        <taxon>Pseudomonadati</taxon>
        <taxon>Bacteroidota</taxon>
        <taxon>Bacteroidia</taxon>
        <taxon>Bacteroidales</taxon>
        <taxon>Prevotellaceae</taxon>
        <taxon>Xylanibacter</taxon>
    </lineage>
</organism>
<feature type="signal peptide" evidence="1">
    <location>
        <begin position="1"/>
        <end position="20"/>
    </location>
</feature>
<keyword evidence="1" id="KW-0732">Signal</keyword>
<evidence type="ECO:0000313" key="3">
    <source>
        <dbReference type="Proteomes" id="UP000182257"/>
    </source>
</evidence>
<dbReference type="PROSITE" id="PS51257">
    <property type="entry name" value="PROKAR_LIPOPROTEIN"/>
    <property type="match status" value="1"/>
</dbReference>
<sequence>MKMNKIYTPFIALLLVACQADDVQLDTQQSSSTLSITTSVQQFEGAANTRADNDATLGDANFVAGEKIKIKIVCPVSDRIELGEDTYSGSFDGFYLLKWQADTLATLTTDDRYDINGDYSASNSPDIYSRYLAQPTPYVFTAQSWSEEQVFIAGSTTEKRVEQYSNVFHANQSLLPNYRASDLIWAQTVMQTGSYNVHLSFKHVMAVLLITIDGTITDDAVLTITNMPDIDQAEVIVGDYFASKSQVNASGSGYDCSYKTKSSITNEADNGKALGIAVVNDNAQTVKRVAFADINQSATYTAYRVAGTNTFRLIVPPCTINNATIWLRTGDNLQNRYSMPLNSGSSFTPEAGTRYHLTMTI</sequence>
<dbReference type="Pfam" id="PF13149">
    <property type="entry name" value="Mfa_like_1"/>
    <property type="match status" value="1"/>
</dbReference>
<evidence type="ECO:0000256" key="1">
    <source>
        <dbReference type="SAM" id="SignalP"/>
    </source>
</evidence>
<dbReference type="InterPro" id="IPR025049">
    <property type="entry name" value="Mfa-like_1"/>
</dbReference>